<dbReference type="GO" id="GO:0032259">
    <property type="term" value="P:methylation"/>
    <property type="evidence" value="ECO:0007669"/>
    <property type="project" value="UniProtKB-KW"/>
</dbReference>
<dbReference type="AlphaFoldDB" id="A0A4R1HTP9"/>
<dbReference type="EMBL" id="SMFZ01000002">
    <property type="protein sequence ID" value="TCK20802.1"/>
    <property type="molecule type" value="Genomic_DNA"/>
</dbReference>
<reference evidence="2 3" key="1">
    <citation type="submission" date="2019-03" db="EMBL/GenBank/DDBJ databases">
        <title>Sequencing the genomes of 1000 actinobacteria strains.</title>
        <authorList>
            <person name="Klenk H.-P."/>
        </authorList>
    </citation>
    <scope>NUCLEOTIDE SEQUENCE [LARGE SCALE GENOMIC DNA]</scope>
    <source>
        <strain evidence="2 3">DSM 44969</strain>
    </source>
</reference>
<name>A0A4R1HTP9_PSEEN</name>
<keyword evidence="2" id="KW-0808">Transferase</keyword>
<keyword evidence="2" id="KW-0489">Methyltransferase</keyword>
<dbReference type="InterPro" id="IPR029063">
    <property type="entry name" value="SAM-dependent_MTases_sf"/>
</dbReference>
<evidence type="ECO:0000313" key="3">
    <source>
        <dbReference type="Proteomes" id="UP000295560"/>
    </source>
</evidence>
<proteinExistence type="predicted"/>
<protein>
    <submittedName>
        <fullName evidence="2">Methyltransferase family protein</fullName>
    </submittedName>
</protein>
<dbReference type="InterPro" id="IPR013216">
    <property type="entry name" value="Methyltransf_11"/>
</dbReference>
<dbReference type="Proteomes" id="UP000295560">
    <property type="component" value="Unassembled WGS sequence"/>
</dbReference>
<dbReference type="Pfam" id="PF08241">
    <property type="entry name" value="Methyltransf_11"/>
    <property type="match status" value="1"/>
</dbReference>
<dbReference type="SUPFAM" id="SSF53335">
    <property type="entry name" value="S-adenosyl-L-methionine-dependent methyltransferases"/>
    <property type="match status" value="1"/>
</dbReference>
<dbReference type="CDD" id="cd02440">
    <property type="entry name" value="AdoMet_MTases"/>
    <property type="match status" value="1"/>
</dbReference>
<evidence type="ECO:0000259" key="1">
    <source>
        <dbReference type="Pfam" id="PF08241"/>
    </source>
</evidence>
<dbReference type="GO" id="GO:0008757">
    <property type="term" value="F:S-adenosylmethionine-dependent methyltransferase activity"/>
    <property type="evidence" value="ECO:0007669"/>
    <property type="project" value="InterPro"/>
</dbReference>
<dbReference type="Gene3D" id="3.40.50.150">
    <property type="entry name" value="Vaccinia Virus protein VP39"/>
    <property type="match status" value="1"/>
</dbReference>
<comment type="caution">
    <text evidence="2">The sequence shown here is derived from an EMBL/GenBank/DDBJ whole genome shotgun (WGS) entry which is preliminary data.</text>
</comment>
<dbReference type="RefSeq" id="WP_207908841.1">
    <property type="nucleotide sequence ID" value="NZ_SMFZ01000002.1"/>
</dbReference>
<feature type="domain" description="Methyltransferase type 11" evidence="1">
    <location>
        <begin position="45"/>
        <end position="136"/>
    </location>
</feature>
<sequence length="249" mass="26756">MDLTESLPLTGERTVPGIAHENYWFRRHEVVYAAIAPDCSGGVVLEAGCGEGYGADLLAGTARRVLALDYDVPTVAHVASRYPRVAVSQANLVALPVADGSIDALVSLQVIEHLWEQERFLAECRRVLRPGGRLLVSTPNRLTFSPGRDTPLNPFHTRELSPAELHEMVVAAGFDDVTVQGLFHGPRLRELDAAHGGSIVEAQTAVVLSGSQWPPELLADVAAVRASDFVLLSTGLGESLDLLVTARRP</sequence>
<keyword evidence="3" id="KW-1185">Reference proteome</keyword>
<gene>
    <name evidence="2" type="ORF">EV378_4766</name>
</gene>
<accession>A0A4R1HTP9</accession>
<organism evidence="2 3">
    <name type="scientific">Pseudonocardia endophytica</name>
    <dbReference type="NCBI Taxonomy" id="401976"/>
    <lineage>
        <taxon>Bacteria</taxon>
        <taxon>Bacillati</taxon>
        <taxon>Actinomycetota</taxon>
        <taxon>Actinomycetes</taxon>
        <taxon>Pseudonocardiales</taxon>
        <taxon>Pseudonocardiaceae</taxon>
        <taxon>Pseudonocardia</taxon>
    </lineage>
</organism>
<evidence type="ECO:0000313" key="2">
    <source>
        <dbReference type="EMBL" id="TCK20802.1"/>
    </source>
</evidence>
<dbReference type="PANTHER" id="PTHR43591">
    <property type="entry name" value="METHYLTRANSFERASE"/>
    <property type="match status" value="1"/>
</dbReference>